<proteinExistence type="predicted"/>
<name>A0ABS1YPQ9_9ACTN</name>
<comment type="caution">
    <text evidence="2">The sequence shown here is derived from an EMBL/GenBank/DDBJ whole genome shotgun (WGS) entry which is preliminary data.</text>
</comment>
<organism evidence="2 3">
    <name type="scientific">Micromonospora tarensis</name>
    <dbReference type="NCBI Taxonomy" id="2806100"/>
    <lineage>
        <taxon>Bacteria</taxon>
        <taxon>Bacillati</taxon>
        <taxon>Actinomycetota</taxon>
        <taxon>Actinomycetes</taxon>
        <taxon>Micromonosporales</taxon>
        <taxon>Micromonosporaceae</taxon>
        <taxon>Micromonospora</taxon>
    </lineage>
</organism>
<accession>A0ABS1YPQ9</accession>
<evidence type="ECO:0000313" key="2">
    <source>
        <dbReference type="EMBL" id="MBM0279437.1"/>
    </source>
</evidence>
<sequence>MRWMIVDAPLDSSGTGRGEERAPAALRRAGLRDALAADDDGRSTRPGCAIRPGSRRAG</sequence>
<gene>
    <name evidence="2" type="ORF">JM949_31540</name>
</gene>
<reference evidence="2 3" key="1">
    <citation type="submission" date="2021-01" db="EMBL/GenBank/DDBJ databases">
        <title>Draft genome sequence of Micromonospora sp. strain STR1s_6.</title>
        <authorList>
            <person name="Karlyshev A."/>
            <person name="Jawad R."/>
        </authorList>
    </citation>
    <scope>NUCLEOTIDE SEQUENCE [LARGE SCALE GENOMIC DNA]</scope>
    <source>
        <strain evidence="2 3">STR1S-6</strain>
    </source>
</reference>
<evidence type="ECO:0000313" key="3">
    <source>
        <dbReference type="Proteomes" id="UP000622245"/>
    </source>
</evidence>
<evidence type="ECO:0000256" key="1">
    <source>
        <dbReference type="SAM" id="MobiDB-lite"/>
    </source>
</evidence>
<dbReference type="EMBL" id="JAEVHL010000288">
    <property type="protein sequence ID" value="MBM0279437.1"/>
    <property type="molecule type" value="Genomic_DNA"/>
</dbReference>
<dbReference type="Proteomes" id="UP000622245">
    <property type="component" value="Unassembled WGS sequence"/>
</dbReference>
<keyword evidence="3" id="KW-1185">Reference proteome</keyword>
<protein>
    <submittedName>
        <fullName evidence="2">Uncharacterized protein</fullName>
    </submittedName>
</protein>
<feature type="region of interest" description="Disordered" evidence="1">
    <location>
        <begin position="1"/>
        <end position="23"/>
    </location>
</feature>
<dbReference type="RefSeq" id="WP_203151752.1">
    <property type="nucleotide sequence ID" value="NZ_JAEVHL010000288.1"/>
</dbReference>
<feature type="region of interest" description="Disordered" evidence="1">
    <location>
        <begin position="35"/>
        <end position="58"/>
    </location>
</feature>